<reference evidence="4" key="2">
    <citation type="submission" date="2021-04" db="EMBL/GenBank/DDBJ databases">
        <authorList>
            <person name="Wen M.-L."/>
            <person name="Han X.-L."/>
            <person name="Xiong J."/>
        </authorList>
    </citation>
    <scope>NUCLEOTIDE SEQUENCE</scope>
    <source>
        <strain evidence="4">AGR0001</strain>
    </source>
</reference>
<accession>J1ZWB3</accession>
<dbReference type="PATRIC" id="fig|1160718.3.peg.3212"/>
<dbReference type="KEGG" id="sauh:SU9_015650"/>
<dbReference type="OrthoDB" id="9182727at2"/>
<organism evidence="3">
    <name type="scientific">Streptomyces auratus AGR0001</name>
    <dbReference type="NCBI Taxonomy" id="1160718"/>
    <lineage>
        <taxon>Bacteria</taxon>
        <taxon>Bacillati</taxon>
        <taxon>Actinomycetota</taxon>
        <taxon>Actinomycetes</taxon>
        <taxon>Kitasatosporales</taxon>
        <taxon>Streptomycetaceae</taxon>
        <taxon>Streptomyces</taxon>
    </lineage>
</organism>
<keyword evidence="5" id="KW-1185">Reference proteome</keyword>
<dbReference type="EMBL" id="AJGV01000094">
    <property type="protein sequence ID" value="EJJ06046.1"/>
    <property type="molecule type" value="Genomic_DNA"/>
</dbReference>
<proteinExistence type="predicted"/>
<dbReference type="HOGENOM" id="CLU_587645_0_0_11"/>
<feature type="region of interest" description="Disordered" evidence="1">
    <location>
        <begin position="392"/>
        <end position="414"/>
    </location>
</feature>
<name>J1ZWB3_9ACTN</name>
<dbReference type="Proteomes" id="UP000009036">
    <property type="component" value="Chromosome"/>
</dbReference>
<evidence type="ECO:0000313" key="5">
    <source>
        <dbReference type="Proteomes" id="UP000009036"/>
    </source>
</evidence>
<feature type="domain" description="PIN like" evidence="2">
    <location>
        <begin position="37"/>
        <end position="281"/>
    </location>
</feature>
<evidence type="ECO:0000256" key="1">
    <source>
        <dbReference type="SAM" id="MobiDB-lite"/>
    </source>
</evidence>
<dbReference type="RefSeq" id="WP_006604723.1">
    <property type="nucleotide sequence ID" value="NZ_CP072931.1"/>
</dbReference>
<evidence type="ECO:0000313" key="4">
    <source>
        <dbReference type="EMBL" id="QTZ92736.1"/>
    </source>
</evidence>
<gene>
    <name evidence="4" type="ORF">SU9_015650</name>
    <name evidence="3" type="ORF">SU9_15874</name>
</gene>
<sequence length="464" mass="52521">MNGPESEYPLIRQYRDWIQNSQSEEADREQFFTHGTVVLDTNVLLSLYEYTPAAREQVLGALRSVKHQLWLPYQVGLEFVQNRHRVIVGRKKALDDASKALRKKLGEARTAILDARKLVQNLLIKYAQDANSKEVLESEISERTVRELHCTWSKTLDDHVQKLKEYDLAVSSVNKEDPVLSQVAALFGDKIAGPPDPAELRRRVDEASSYRFPNRIPPGFADDGKGTPLSSAGDFLLWEETIGHMAASPERSRLLFVSNDTKDDWYQPASNGQSSRPWPSLASELRMRTGAELRIETPGEFYRGVNRFLNAEIADETYAEIDRAAKILIEAVITEHAAVHTSPNPDLAAAALDAVGLDESVPDSIRDADSRLLFTWWLIGVTAQLDRRPRFDDEPDVSIAPATRSEAPPDPDWLPGQRLHLGEWPYRSSSWIAPWFFRAVTRISRHDRQILQQLAARQLDAEHE</sequence>
<dbReference type="Pfam" id="PF18476">
    <property type="entry name" value="PIN_8"/>
    <property type="match status" value="1"/>
</dbReference>
<evidence type="ECO:0000259" key="2">
    <source>
        <dbReference type="Pfam" id="PF18476"/>
    </source>
</evidence>
<dbReference type="EMBL" id="CP072931">
    <property type="protein sequence ID" value="QTZ92736.1"/>
    <property type="molecule type" value="Genomic_DNA"/>
</dbReference>
<protein>
    <recommendedName>
        <fullName evidence="2">PIN like domain-containing protein</fullName>
    </recommendedName>
</protein>
<evidence type="ECO:0000313" key="3">
    <source>
        <dbReference type="EMBL" id="EJJ06046.1"/>
    </source>
</evidence>
<dbReference type="eggNOG" id="COG1196">
    <property type="taxonomic scope" value="Bacteria"/>
</dbReference>
<dbReference type="InterPro" id="IPR041578">
    <property type="entry name" value="PIN_8"/>
</dbReference>
<reference evidence="3" key="1">
    <citation type="journal article" date="2012" name="J. Bacteriol.">
        <title>Genome Sequence of Streptomyces auratus Strain AGR0001, a Phoslactomycin-Producing Actinomycete.</title>
        <authorList>
            <person name="Han X."/>
            <person name="Li M."/>
            <person name="Ding Z."/>
            <person name="Zhao J."/>
            <person name="Ji K."/>
            <person name="Wen M."/>
            <person name="Lu T."/>
        </authorList>
    </citation>
    <scope>NUCLEOTIDE SEQUENCE [LARGE SCALE GENOMIC DNA]</scope>
    <source>
        <strain evidence="3">AGR0001</strain>
    </source>
</reference>
<dbReference type="AlphaFoldDB" id="J1ZWB3"/>
<dbReference type="STRING" id="1160718.SU9_15874"/>